<keyword evidence="2" id="KW-0472">Membrane</keyword>
<evidence type="ECO:0000256" key="1">
    <source>
        <dbReference type="SAM" id="MobiDB-lite"/>
    </source>
</evidence>
<dbReference type="Proteomes" id="UP001648503">
    <property type="component" value="Unassembled WGS sequence"/>
</dbReference>
<feature type="region of interest" description="Disordered" evidence="1">
    <location>
        <begin position="428"/>
        <end position="469"/>
    </location>
</feature>
<feature type="transmembrane region" description="Helical" evidence="2">
    <location>
        <begin position="7"/>
        <end position="24"/>
    </location>
</feature>
<feature type="transmembrane region" description="Helical" evidence="2">
    <location>
        <begin position="620"/>
        <end position="640"/>
    </location>
</feature>
<organism evidence="3 4">
    <name type="scientific">Batrachochytrium salamandrivorans</name>
    <dbReference type="NCBI Taxonomy" id="1357716"/>
    <lineage>
        <taxon>Eukaryota</taxon>
        <taxon>Fungi</taxon>
        <taxon>Fungi incertae sedis</taxon>
        <taxon>Chytridiomycota</taxon>
        <taxon>Chytridiomycota incertae sedis</taxon>
        <taxon>Chytridiomycetes</taxon>
        <taxon>Rhizophydiales</taxon>
        <taxon>Rhizophydiales incertae sedis</taxon>
        <taxon>Batrachochytrium</taxon>
    </lineage>
</organism>
<gene>
    <name evidence="3" type="ORF">BASA50_008002</name>
</gene>
<keyword evidence="2" id="KW-0812">Transmembrane</keyword>
<feature type="transmembrane region" description="Helical" evidence="2">
    <location>
        <begin position="588"/>
        <end position="608"/>
    </location>
</feature>
<keyword evidence="2" id="KW-1133">Transmembrane helix</keyword>
<name>A0ABQ8F5E5_9FUNG</name>
<comment type="caution">
    <text evidence="3">The sequence shown here is derived from an EMBL/GenBank/DDBJ whole genome shotgun (WGS) entry which is preliminary data.</text>
</comment>
<evidence type="ECO:0000313" key="3">
    <source>
        <dbReference type="EMBL" id="KAH6592552.1"/>
    </source>
</evidence>
<evidence type="ECO:0000313" key="4">
    <source>
        <dbReference type="Proteomes" id="UP001648503"/>
    </source>
</evidence>
<keyword evidence="4" id="KW-1185">Reference proteome</keyword>
<feature type="compositionally biased region" description="Low complexity" evidence="1">
    <location>
        <begin position="460"/>
        <end position="469"/>
    </location>
</feature>
<feature type="compositionally biased region" description="Polar residues" evidence="1">
    <location>
        <begin position="430"/>
        <end position="447"/>
    </location>
</feature>
<protein>
    <submittedName>
        <fullName evidence="3">Uncharacterized protein</fullName>
    </submittedName>
</protein>
<evidence type="ECO:0000256" key="2">
    <source>
        <dbReference type="SAM" id="Phobius"/>
    </source>
</evidence>
<dbReference type="EMBL" id="JAFCIX010000378">
    <property type="protein sequence ID" value="KAH6592552.1"/>
    <property type="molecule type" value="Genomic_DNA"/>
</dbReference>
<accession>A0ABQ8F5E5</accession>
<proteinExistence type="predicted"/>
<reference evidence="3 4" key="1">
    <citation type="submission" date="2021-02" db="EMBL/GenBank/DDBJ databases">
        <title>Variation within the Batrachochytrium salamandrivorans European outbreak.</title>
        <authorList>
            <person name="Kelly M."/>
            <person name="Pasmans F."/>
            <person name="Shea T.P."/>
            <person name="Munoz J.F."/>
            <person name="Carranza S."/>
            <person name="Cuomo C.A."/>
            <person name="Martel A."/>
        </authorList>
    </citation>
    <scope>NUCLEOTIDE SEQUENCE [LARGE SCALE GENOMIC DNA]</scope>
    <source>
        <strain evidence="3 4">AMFP18/2</strain>
    </source>
</reference>
<sequence length="643" mass="72356">MRLIAPFVMLSTGIGYLVLLIVLHEPAYPVATMLCLLDIRAALPLSYSRTADPDKALHVGLIPSVDRSLLLWVLSDNDDPRNPSSRLISQRLYVGQAAGAALKEPFSSTIVAKLEPEHIYLIVNDTFSEATKYILTDDAGSQFPTITLVTNWINGEESIYDARVYALESPSKSDPGLVRFVRARVPGSLTFSRLSYGNPSTLVYSRKNDVCLFRVISDLVPKSIDSSLRDSGDIGGESPSMRPKSYPGPFFQDYPGRVLSVVSLFTKDPSETLLFVFQYRSLQDKKRFRIYVSLFSQILDGPWKRYLLWEKDWHGLGEDAIAADELHLLYFLTDPIVVTSGLSKTVLFVFMQQLFTLDYIQDIVTSTVADARVTRGYLFTLQAIPFISGADLEIGNMHIDTPGRTLVLSSNRNRVFILKRKPIEYVPYKTDQTNNNNEQSDASQTEHTLPLPVPSHISDADASAQESAQADPIKDSIAYIERWLSSFFMSFEVIQFFMDAFWDYQEVNSRANINEGNPVASTPLLFGDWELSSYWSSADYVQHAPRKIEAVTLLEAPGRDLVVVLLGKDRIAIIDDTIRFQGMHAIRFLLQHAMLTLVLSFVTGMFTINEFRPDVIPRSNMIFMTTIYMLVLSIIISVLIDEI</sequence>